<keyword evidence="2" id="KW-1133">Transmembrane helix</keyword>
<feature type="transmembrane region" description="Helical" evidence="2">
    <location>
        <begin position="16"/>
        <end position="35"/>
    </location>
</feature>
<evidence type="ECO:0000313" key="3">
    <source>
        <dbReference type="EMBL" id="SJZ67997.1"/>
    </source>
</evidence>
<accession>A0A1T4MMD6</accession>
<proteinExistence type="predicted"/>
<organism evidence="3 4">
    <name type="scientific">Treponema berlinense</name>
    <dbReference type="NCBI Taxonomy" id="225004"/>
    <lineage>
        <taxon>Bacteria</taxon>
        <taxon>Pseudomonadati</taxon>
        <taxon>Spirochaetota</taxon>
        <taxon>Spirochaetia</taxon>
        <taxon>Spirochaetales</taxon>
        <taxon>Treponemataceae</taxon>
        <taxon>Treponema</taxon>
    </lineage>
</organism>
<keyword evidence="2" id="KW-0472">Membrane</keyword>
<dbReference type="STRING" id="225004.SAMN02745152_00921"/>
<keyword evidence="2" id="KW-0812">Transmembrane</keyword>
<protein>
    <submittedName>
        <fullName evidence="3">Uncharacterized protein</fullName>
    </submittedName>
</protein>
<evidence type="ECO:0000313" key="4">
    <source>
        <dbReference type="Proteomes" id="UP000190395"/>
    </source>
</evidence>
<evidence type="ECO:0000256" key="1">
    <source>
        <dbReference type="SAM" id="MobiDB-lite"/>
    </source>
</evidence>
<dbReference type="Proteomes" id="UP000190395">
    <property type="component" value="Unassembled WGS sequence"/>
</dbReference>
<dbReference type="EMBL" id="FUXC01000004">
    <property type="protein sequence ID" value="SJZ67997.1"/>
    <property type="molecule type" value="Genomic_DNA"/>
</dbReference>
<keyword evidence="4" id="KW-1185">Reference proteome</keyword>
<evidence type="ECO:0000256" key="2">
    <source>
        <dbReference type="SAM" id="Phobius"/>
    </source>
</evidence>
<dbReference type="AlphaFoldDB" id="A0A1T4MMD6"/>
<gene>
    <name evidence="3" type="ORF">SAMN02745152_00921</name>
</gene>
<reference evidence="3 4" key="1">
    <citation type="submission" date="2017-02" db="EMBL/GenBank/DDBJ databases">
        <authorList>
            <person name="Peterson S.W."/>
        </authorList>
    </citation>
    <scope>NUCLEOTIDE SEQUENCE [LARGE SCALE GENOMIC DNA]</scope>
    <source>
        <strain evidence="3 4">ATCC BAA-909</strain>
    </source>
</reference>
<feature type="region of interest" description="Disordered" evidence="1">
    <location>
        <begin position="50"/>
        <end position="72"/>
    </location>
</feature>
<sequence>MNELFQVIKAVFSNKSVIAAAIGCAVIFEFISYISNYRKKPPKQKFKKVVASVPPASSENDGNSASENKDDE</sequence>
<name>A0A1T4MMD6_9SPIR</name>
<feature type="compositionally biased region" description="Polar residues" evidence="1">
    <location>
        <begin position="55"/>
        <end position="66"/>
    </location>
</feature>